<gene>
    <name evidence="5" type="ORF">GA0116948_102275</name>
</gene>
<evidence type="ECO:0000313" key="6">
    <source>
        <dbReference type="Proteomes" id="UP000242818"/>
    </source>
</evidence>
<accession>A0A1C4ATA8</accession>
<reference evidence="5 6" key="1">
    <citation type="submission" date="2016-08" db="EMBL/GenBank/DDBJ databases">
        <authorList>
            <person name="Seilhamer J.J."/>
        </authorList>
    </citation>
    <scope>NUCLEOTIDE SEQUENCE [LARGE SCALE GENOMIC DNA]</scope>
    <source>
        <strain evidence="5 6">A37T2</strain>
    </source>
</reference>
<dbReference type="PANTHER" id="PTHR43140">
    <property type="entry name" value="TYPE-1 RESTRICTION ENZYME ECOKI SPECIFICITY PROTEIN"/>
    <property type="match status" value="1"/>
</dbReference>
<dbReference type="PANTHER" id="PTHR43140:SF1">
    <property type="entry name" value="TYPE I RESTRICTION ENZYME ECOKI SPECIFICITY SUBUNIT"/>
    <property type="match status" value="1"/>
</dbReference>
<dbReference type="CDD" id="cd17291">
    <property type="entry name" value="RMtype1_S_MgeORF438P-TRD-CR_like"/>
    <property type="match status" value="1"/>
</dbReference>
<dbReference type="RefSeq" id="WP_089709398.1">
    <property type="nucleotide sequence ID" value="NZ_FMAR01000002.1"/>
</dbReference>
<dbReference type="REBASE" id="230692">
    <property type="entry name" value="S.CcoA37T2ORF102274P"/>
</dbReference>
<keyword evidence="6" id="KW-1185">Reference proteome</keyword>
<sequence>MSYLDKLLQGAEVGWMPLGEVSNVLRGKRLTRQELSQHEKYPVFHGGIEPLGFYSKSNRPADTVMIINVGASAGTVGYSPVAFWSSDGCFCIEHSEVINNKFLYYFLIGEQHFLKSKVRVAGIPTLDNFVVEKLKIPIPPLEVQKEIVRVLDTFTELTAELKAELTARKQQYEYYRDKLLNFNNLNGCGYKWLTMSELGNYKLSYGSGASAIEFDGDTRYIRITDITEDGNLTDVPMSPSNFEEKYLLKDGDILLARSGATVGKNFYFTEKFGKAIYAGYLIRVQVNREIAVPKYIYHYLNSCEYNHFIAQTKSSGSQPNINAQQYGSFKIPVPSLEEQQRIVNILDKFDILTTSISEGLPKEIELRKKQYEYYRDLLLTFPQNTIES</sequence>
<evidence type="ECO:0000313" key="5">
    <source>
        <dbReference type="EMBL" id="SCB97797.1"/>
    </source>
</evidence>
<keyword evidence="3" id="KW-0238">DNA-binding</keyword>
<protein>
    <submittedName>
        <fullName evidence="5">Type I restriction enzyme, S subunit</fullName>
    </submittedName>
</protein>
<dbReference type="Proteomes" id="UP000242818">
    <property type="component" value="Unassembled WGS sequence"/>
</dbReference>
<dbReference type="CDD" id="cd17521">
    <property type="entry name" value="RMtype1_S_Sau13435ORF2165P_TRD2-CR2_like"/>
    <property type="match status" value="1"/>
</dbReference>
<dbReference type="GO" id="GO:0009307">
    <property type="term" value="P:DNA restriction-modification system"/>
    <property type="evidence" value="ECO:0007669"/>
    <property type="project" value="UniProtKB-KW"/>
</dbReference>
<dbReference type="GO" id="GO:0003677">
    <property type="term" value="F:DNA binding"/>
    <property type="evidence" value="ECO:0007669"/>
    <property type="project" value="UniProtKB-KW"/>
</dbReference>
<organism evidence="5 6">
    <name type="scientific">Chitinophaga costaii</name>
    <dbReference type="NCBI Taxonomy" id="1335309"/>
    <lineage>
        <taxon>Bacteria</taxon>
        <taxon>Pseudomonadati</taxon>
        <taxon>Bacteroidota</taxon>
        <taxon>Chitinophagia</taxon>
        <taxon>Chitinophagales</taxon>
        <taxon>Chitinophagaceae</taxon>
        <taxon>Chitinophaga</taxon>
    </lineage>
</organism>
<feature type="domain" description="Type I restriction modification DNA specificity" evidence="4">
    <location>
        <begin position="210"/>
        <end position="365"/>
    </location>
</feature>
<evidence type="ECO:0000256" key="1">
    <source>
        <dbReference type="ARBA" id="ARBA00010923"/>
    </source>
</evidence>
<dbReference type="Pfam" id="PF01420">
    <property type="entry name" value="Methylase_S"/>
    <property type="match status" value="2"/>
</dbReference>
<evidence type="ECO:0000256" key="3">
    <source>
        <dbReference type="ARBA" id="ARBA00023125"/>
    </source>
</evidence>
<dbReference type="OrthoDB" id="2234796at2"/>
<dbReference type="STRING" id="1335309.GA0116948_102275"/>
<evidence type="ECO:0000259" key="4">
    <source>
        <dbReference type="Pfam" id="PF01420"/>
    </source>
</evidence>
<keyword evidence="2" id="KW-0680">Restriction system</keyword>
<dbReference type="SUPFAM" id="SSF116734">
    <property type="entry name" value="DNA methylase specificity domain"/>
    <property type="match status" value="2"/>
</dbReference>
<dbReference type="InterPro" id="IPR000055">
    <property type="entry name" value="Restrct_endonuc_typeI_TRD"/>
</dbReference>
<comment type="similarity">
    <text evidence="1">Belongs to the type-I restriction system S methylase family.</text>
</comment>
<dbReference type="AlphaFoldDB" id="A0A1C4ATA8"/>
<evidence type="ECO:0000256" key="2">
    <source>
        <dbReference type="ARBA" id="ARBA00022747"/>
    </source>
</evidence>
<dbReference type="Gene3D" id="3.90.220.20">
    <property type="entry name" value="DNA methylase specificity domains"/>
    <property type="match status" value="2"/>
</dbReference>
<dbReference type="InterPro" id="IPR044946">
    <property type="entry name" value="Restrct_endonuc_typeI_TRD_sf"/>
</dbReference>
<name>A0A1C4ATA8_9BACT</name>
<proteinExistence type="inferred from homology"/>
<dbReference type="EMBL" id="FMAR01000002">
    <property type="protein sequence ID" value="SCB97797.1"/>
    <property type="molecule type" value="Genomic_DNA"/>
</dbReference>
<feature type="domain" description="Type I restriction modification DNA specificity" evidence="4">
    <location>
        <begin position="16"/>
        <end position="166"/>
    </location>
</feature>
<dbReference type="InterPro" id="IPR051212">
    <property type="entry name" value="Type-I_RE_S_subunit"/>
</dbReference>